<organism evidence="10 11">
    <name type="scientific">Limnohabitans planktonicus II-D5</name>
    <dbReference type="NCBI Taxonomy" id="1293045"/>
    <lineage>
        <taxon>Bacteria</taxon>
        <taxon>Pseudomonadati</taxon>
        <taxon>Pseudomonadota</taxon>
        <taxon>Betaproteobacteria</taxon>
        <taxon>Burkholderiales</taxon>
        <taxon>Comamonadaceae</taxon>
        <taxon>Limnohabitans</taxon>
    </lineage>
</organism>
<dbReference type="InterPro" id="IPR013563">
    <property type="entry name" value="Oligopep_ABC_C"/>
</dbReference>
<dbReference type="FunFam" id="3.40.50.300:FF:000016">
    <property type="entry name" value="Oligopeptide ABC transporter ATP-binding component"/>
    <property type="match status" value="1"/>
</dbReference>
<keyword evidence="6 10" id="KW-0067">ATP-binding</keyword>
<evidence type="ECO:0000259" key="9">
    <source>
        <dbReference type="PROSITE" id="PS50893"/>
    </source>
</evidence>
<evidence type="ECO:0000256" key="8">
    <source>
        <dbReference type="SAM" id="MobiDB-lite"/>
    </source>
</evidence>
<dbReference type="Pfam" id="PF08352">
    <property type="entry name" value="oligo_HPY"/>
    <property type="match status" value="2"/>
</dbReference>
<evidence type="ECO:0000256" key="7">
    <source>
        <dbReference type="ARBA" id="ARBA00023136"/>
    </source>
</evidence>
<dbReference type="Proteomes" id="UP000037507">
    <property type="component" value="Unassembled WGS sequence"/>
</dbReference>
<keyword evidence="3" id="KW-0813">Transport</keyword>
<sequence length="539" mass="58474">MTSTASQSVLSIRGLSVALPAGGDRAHAITGVSLDILPGQTLCVVGESGSGKSVMATTVMGLLPKELDPVAGDIVLQGESLLQASKLRLRQLRGKAMGMVFQEPMTALNPVMSCGDQVDELLSTHTDWPAEQRRAEILRVFERVKLPDPARMLRSFPHQLSGGQRQRIVIAMAVILKPALLICDEPTTALDVTTQKEILRLIADLQREQGSAVLFITHDMGVVAEIADQVLVMNQGQAVESGDCEQVLRRPRAEYTRQLLAAVPGMTPPPAKPEPEGPALLSGQGVGKTYTSHDWLGRSRPTAALMDAAVAVRAGETVGIVGESGSGKSTFARCLIRLIDPTEGQIWWDADDVARMPEGQLRPLRHRVQVVFQDPNRSLNPRRTVGQSMVEGAMNFGQSREQAEALAVELMAQVRLPVDALKRYPSQFSGGQRQRLAIARALACRPQVLVADEAVSALDVSVQAQILNLLREAQSRLGLGLLFITHDLRVAAQLCDRVIVMHQGRIVEQGRTTELYANPQQDYTRRLFDAAPAALPPLD</sequence>
<feature type="domain" description="ABC transporter" evidence="9">
    <location>
        <begin position="12"/>
        <end position="260"/>
    </location>
</feature>
<evidence type="ECO:0000313" key="11">
    <source>
        <dbReference type="Proteomes" id="UP000037507"/>
    </source>
</evidence>
<dbReference type="NCBIfam" id="NF007739">
    <property type="entry name" value="PRK10419.1"/>
    <property type="match status" value="2"/>
</dbReference>
<evidence type="ECO:0000256" key="2">
    <source>
        <dbReference type="ARBA" id="ARBA00005417"/>
    </source>
</evidence>
<feature type="domain" description="ABC transporter" evidence="9">
    <location>
        <begin position="281"/>
        <end position="528"/>
    </location>
</feature>
<dbReference type="EMBL" id="LFYT02000005">
    <property type="protein sequence ID" value="PVE43632.1"/>
    <property type="molecule type" value="Genomic_DNA"/>
</dbReference>
<dbReference type="SMART" id="SM00382">
    <property type="entry name" value="AAA"/>
    <property type="match status" value="2"/>
</dbReference>
<dbReference type="GO" id="GO:0005524">
    <property type="term" value="F:ATP binding"/>
    <property type="evidence" value="ECO:0007669"/>
    <property type="project" value="UniProtKB-KW"/>
</dbReference>
<dbReference type="InterPro" id="IPR050388">
    <property type="entry name" value="ABC_Ni/Peptide_Import"/>
</dbReference>
<dbReference type="RefSeq" id="WP_053168730.1">
    <property type="nucleotide sequence ID" value="NZ_LFYT02000005.1"/>
</dbReference>
<dbReference type="PROSITE" id="PS50893">
    <property type="entry name" value="ABC_TRANSPORTER_2"/>
    <property type="match status" value="2"/>
</dbReference>
<evidence type="ECO:0000256" key="3">
    <source>
        <dbReference type="ARBA" id="ARBA00022448"/>
    </source>
</evidence>
<dbReference type="PANTHER" id="PTHR43297:SF2">
    <property type="entry name" value="DIPEPTIDE TRANSPORT ATP-BINDING PROTEIN DPPD"/>
    <property type="match status" value="1"/>
</dbReference>
<evidence type="ECO:0000256" key="1">
    <source>
        <dbReference type="ARBA" id="ARBA00004417"/>
    </source>
</evidence>
<evidence type="ECO:0000256" key="6">
    <source>
        <dbReference type="ARBA" id="ARBA00022840"/>
    </source>
</evidence>
<dbReference type="Gene3D" id="3.40.50.300">
    <property type="entry name" value="P-loop containing nucleotide triphosphate hydrolases"/>
    <property type="match status" value="2"/>
</dbReference>
<gene>
    <name evidence="10" type="ORF">H663_006465</name>
</gene>
<evidence type="ECO:0000256" key="5">
    <source>
        <dbReference type="ARBA" id="ARBA00022741"/>
    </source>
</evidence>
<dbReference type="NCBIfam" id="NF008453">
    <property type="entry name" value="PRK11308.1"/>
    <property type="match status" value="2"/>
</dbReference>
<keyword evidence="11" id="KW-1185">Reference proteome</keyword>
<accession>A0A2T7UG49</accession>
<evidence type="ECO:0000313" key="10">
    <source>
        <dbReference type="EMBL" id="PVE43632.1"/>
    </source>
</evidence>
<protein>
    <submittedName>
        <fullName evidence="10">ABC transporter ATP-binding protein</fullName>
    </submittedName>
</protein>
<reference evidence="10" key="1">
    <citation type="submission" date="2017-04" db="EMBL/GenBank/DDBJ databases">
        <title>Unexpected and diverse lifestyles within the genus Limnohabitans.</title>
        <authorList>
            <person name="Kasalicky V."/>
            <person name="Mehrshad M."/>
            <person name="Andrei S.-A."/>
            <person name="Salcher M."/>
            <person name="Kratochvilova H."/>
            <person name="Simek K."/>
            <person name="Ghai R."/>
        </authorList>
    </citation>
    <scope>NUCLEOTIDE SEQUENCE [LARGE SCALE GENOMIC DNA]</scope>
    <source>
        <strain evidence="10">II-D5</strain>
    </source>
</reference>
<dbReference type="GO" id="GO:0016887">
    <property type="term" value="F:ATP hydrolysis activity"/>
    <property type="evidence" value="ECO:0007669"/>
    <property type="project" value="InterPro"/>
</dbReference>
<dbReference type="AlphaFoldDB" id="A0A2T7UG49"/>
<feature type="region of interest" description="Disordered" evidence="8">
    <location>
        <begin position="265"/>
        <end position="284"/>
    </location>
</feature>
<dbReference type="GO" id="GO:0055085">
    <property type="term" value="P:transmembrane transport"/>
    <property type="evidence" value="ECO:0007669"/>
    <property type="project" value="UniProtKB-ARBA"/>
</dbReference>
<dbReference type="GO" id="GO:0005886">
    <property type="term" value="C:plasma membrane"/>
    <property type="evidence" value="ECO:0007669"/>
    <property type="project" value="UniProtKB-SubCell"/>
</dbReference>
<keyword evidence="4" id="KW-1003">Cell membrane</keyword>
<dbReference type="InterPro" id="IPR017871">
    <property type="entry name" value="ABC_transporter-like_CS"/>
</dbReference>
<dbReference type="InterPro" id="IPR003439">
    <property type="entry name" value="ABC_transporter-like_ATP-bd"/>
</dbReference>
<keyword evidence="5" id="KW-0547">Nucleotide-binding</keyword>
<dbReference type="GO" id="GO:0015833">
    <property type="term" value="P:peptide transport"/>
    <property type="evidence" value="ECO:0007669"/>
    <property type="project" value="InterPro"/>
</dbReference>
<comment type="caution">
    <text evidence="10">The sequence shown here is derived from an EMBL/GenBank/DDBJ whole genome shotgun (WGS) entry which is preliminary data.</text>
</comment>
<name>A0A2T7UG49_9BURK</name>
<dbReference type="Pfam" id="PF00005">
    <property type="entry name" value="ABC_tran"/>
    <property type="match status" value="2"/>
</dbReference>
<evidence type="ECO:0000256" key="4">
    <source>
        <dbReference type="ARBA" id="ARBA00022475"/>
    </source>
</evidence>
<dbReference type="PROSITE" id="PS00211">
    <property type="entry name" value="ABC_TRANSPORTER_1"/>
    <property type="match status" value="2"/>
</dbReference>
<comment type="subcellular location">
    <subcellularLocation>
        <location evidence="1">Cell inner membrane</location>
        <topology evidence="1">Peripheral membrane protein</topology>
    </subcellularLocation>
</comment>
<keyword evidence="7" id="KW-0472">Membrane</keyword>
<dbReference type="STRING" id="1293045.H663_00410"/>
<dbReference type="OrthoDB" id="9802772at2"/>
<comment type="similarity">
    <text evidence="2">Belongs to the ABC transporter superfamily.</text>
</comment>
<dbReference type="PANTHER" id="PTHR43297">
    <property type="entry name" value="OLIGOPEPTIDE TRANSPORT ATP-BINDING PROTEIN APPD"/>
    <property type="match status" value="1"/>
</dbReference>
<proteinExistence type="inferred from homology"/>
<dbReference type="SUPFAM" id="SSF52540">
    <property type="entry name" value="P-loop containing nucleoside triphosphate hydrolases"/>
    <property type="match status" value="2"/>
</dbReference>
<dbReference type="InterPro" id="IPR003593">
    <property type="entry name" value="AAA+_ATPase"/>
</dbReference>
<dbReference type="InterPro" id="IPR027417">
    <property type="entry name" value="P-loop_NTPase"/>
</dbReference>
<dbReference type="CDD" id="cd03257">
    <property type="entry name" value="ABC_NikE_OppD_transporters"/>
    <property type="match status" value="2"/>
</dbReference>